<sequence>MFQTKKQRCCSSQARTMHSRRKLDPGCREGPGGWGCDGWLNHSAALLQLFTRLFLHVCVCNTAGEHHWLPPASLAVRAGSLEDVMQHGQLLVVDLDHVHNNPPSTSQHSATTLARDASASIAGQLDKCLRSCVDPARHTLLFLSGGDQAMSPRSHSHCASAAPGDLGAAIECSPLPAGVQRQVGRAQLLSAVAGSRVASVMVWRWASAVAGRDSRDQAANDATSSTVATDAAFEVVGLTASADEDCVKKVQLLLQYTGRRAAVAQL</sequence>
<keyword evidence="2" id="KW-1185">Reference proteome</keyword>
<evidence type="ECO:0000313" key="1">
    <source>
        <dbReference type="EMBL" id="GFH26048.1"/>
    </source>
</evidence>
<proteinExistence type="predicted"/>
<reference evidence="1 2" key="1">
    <citation type="submission" date="2020-02" db="EMBL/GenBank/DDBJ databases">
        <title>Draft genome sequence of Haematococcus lacustris strain NIES-144.</title>
        <authorList>
            <person name="Morimoto D."/>
            <person name="Nakagawa S."/>
            <person name="Yoshida T."/>
            <person name="Sawayama S."/>
        </authorList>
    </citation>
    <scope>NUCLEOTIDE SEQUENCE [LARGE SCALE GENOMIC DNA]</scope>
    <source>
        <strain evidence="1 2">NIES-144</strain>
    </source>
</reference>
<organism evidence="1 2">
    <name type="scientific">Haematococcus lacustris</name>
    <name type="common">Green alga</name>
    <name type="synonym">Haematococcus pluvialis</name>
    <dbReference type="NCBI Taxonomy" id="44745"/>
    <lineage>
        <taxon>Eukaryota</taxon>
        <taxon>Viridiplantae</taxon>
        <taxon>Chlorophyta</taxon>
        <taxon>core chlorophytes</taxon>
        <taxon>Chlorophyceae</taxon>
        <taxon>CS clade</taxon>
        <taxon>Chlamydomonadales</taxon>
        <taxon>Haematococcaceae</taxon>
        <taxon>Haematococcus</taxon>
    </lineage>
</organism>
<name>A0A6A0A2Z6_HAELA</name>
<evidence type="ECO:0000313" key="2">
    <source>
        <dbReference type="Proteomes" id="UP000485058"/>
    </source>
</evidence>
<comment type="caution">
    <text evidence="1">The sequence shown here is derived from an EMBL/GenBank/DDBJ whole genome shotgun (WGS) entry which is preliminary data.</text>
</comment>
<dbReference type="EMBL" id="BLLF01003002">
    <property type="protein sequence ID" value="GFH26048.1"/>
    <property type="molecule type" value="Genomic_DNA"/>
</dbReference>
<protein>
    <submittedName>
        <fullName evidence="1">Uncharacterized protein</fullName>
    </submittedName>
</protein>
<dbReference type="Proteomes" id="UP000485058">
    <property type="component" value="Unassembled WGS sequence"/>
</dbReference>
<dbReference type="AlphaFoldDB" id="A0A6A0A2Z6"/>
<gene>
    <name evidence="1" type="ORF">HaLaN_24126</name>
</gene>
<accession>A0A6A0A2Z6</accession>